<organism evidence="3 4">
    <name type="scientific">Protomyces lactucae-debilis</name>
    <dbReference type="NCBI Taxonomy" id="2754530"/>
    <lineage>
        <taxon>Eukaryota</taxon>
        <taxon>Fungi</taxon>
        <taxon>Dikarya</taxon>
        <taxon>Ascomycota</taxon>
        <taxon>Taphrinomycotina</taxon>
        <taxon>Taphrinomycetes</taxon>
        <taxon>Taphrinales</taxon>
        <taxon>Protomycetaceae</taxon>
        <taxon>Protomyces</taxon>
    </lineage>
</organism>
<dbReference type="RefSeq" id="XP_040726332.1">
    <property type="nucleotide sequence ID" value="XM_040866730.1"/>
</dbReference>
<accession>A0A1Y2FLS9</accession>
<evidence type="ECO:0000256" key="1">
    <source>
        <dbReference type="SAM" id="MobiDB-lite"/>
    </source>
</evidence>
<dbReference type="GeneID" id="63783329"/>
<proteinExistence type="predicted"/>
<keyword evidence="2" id="KW-0732">Signal</keyword>
<name>A0A1Y2FLS9_PROLT</name>
<protein>
    <submittedName>
        <fullName evidence="3">Uncharacterized protein</fullName>
    </submittedName>
</protein>
<dbReference type="Proteomes" id="UP000193685">
    <property type="component" value="Unassembled WGS sequence"/>
</dbReference>
<evidence type="ECO:0000256" key="2">
    <source>
        <dbReference type="SAM" id="SignalP"/>
    </source>
</evidence>
<reference evidence="3 4" key="1">
    <citation type="submission" date="2016-07" db="EMBL/GenBank/DDBJ databases">
        <title>Pervasive Adenine N6-methylation of Active Genes in Fungi.</title>
        <authorList>
            <consortium name="DOE Joint Genome Institute"/>
            <person name="Mondo S.J."/>
            <person name="Dannebaum R.O."/>
            <person name="Kuo R.C."/>
            <person name="Labutti K."/>
            <person name="Haridas S."/>
            <person name="Kuo A."/>
            <person name="Salamov A."/>
            <person name="Ahrendt S.R."/>
            <person name="Lipzen A."/>
            <person name="Sullivan W."/>
            <person name="Andreopoulos W.B."/>
            <person name="Clum A."/>
            <person name="Lindquist E."/>
            <person name="Daum C."/>
            <person name="Ramamoorthy G.K."/>
            <person name="Gryganskyi A."/>
            <person name="Culley D."/>
            <person name="Magnuson J.K."/>
            <person name="James T.Y."/>
            <person name="O'Malley M.A."/>
            <person name="Stajich J.E."/>
            <person name="Spatafora J.W."/>
            <person name="Visel A."/>
            <person name="Grigoriev I.V."/>
        </authorList>
    </citation>
    <scope>NUCLEOTIDE SEQUENCE [LARGE SCALE GENOMIC DNA]</scope>
    <source>
        <strain evidence="3 4">12-1054</strain>
    </source>
</reference>
<dbReference type="AlphaFoldDB" id="A0A1Y2FLS9"/>
<gene>
    <name evidence="3" type="ORF">BCR37DRAFT_263906</name>
</gene>
<feature type="chain" id="PRO_5012078951" evidence="2">
    <location>
        <begin position="29"/>
        <end position="124"/>
    </location>
</feature>
<keyword evidence="4" id="KW-1185">Reference proteome</keyword>
<dbReference type="EMBL" id="MCFI01000006">
    <property type="protein sequence ID" value="ORY84314.1"/>
    <property type="molecule type" value="Genomic_DNA"/>
</dbReference>
<comment type="caution">
    <text evidence="3">The sequence shown here is derived from an EMBL/GenBank/DDBJ whole genome shotgun (WGS) entry which is preliminary data.</text>
</comment>
<evidence type="ECO:0000313" key="3">
    <source>
        <dbReference type="EMBL" id="ORY84314.1"/>
    </source>
</evidence>
<evidence type="ECO:0000313" key="4">
    <source>
        <dbReference type="Proteomes" id="UP000193685"/>
    </source>
</evidence>
<feature type="region of interest" description="Disordered" evidence="1">
    <location>
        <begin position="83"/>
        <end position="124"/>
    </location>
</feature>
<sequence length="124" mass="13402">MQSRGGRNCRRTAINLAILSHLLESAHLSKVSGLGWRPLTKCKPSTRRILILASSWAVGQSMSKREAVQAQPVKLQMGDCGHQFRNPGLHSGTDYDNVDKSSSSTSLLSEAAKQAAVVAHEPSH</sequence>
<feature type="signal peptide" evidence="2">
    <location>
        <begin position="1"/>
        <end position="28"/>
    </location>
</feature>